<dbReference type="OMA" id="HRAKQMS"/>
<name>A0A914ACE9_PATMI</name>
<dbReference type="Gene3D" id="6.10.250.780">
    <property type="match status" value="1"/>
</dbReference>
<protein>
    <recommendedName>
        <fullName evidence="2">guanylate cyclase</fullName>
        <ecNumber evidence="2">4.6.1.2</ecNumber>
    </recommendedName>
</protein>
<feature type="region of interest" description="Disordered" evidence="14">
    <location>
        <begin position="1"/>
        <end position="20"/>
    </location>
</feature>
<comment type="subcellular location">
    <subcellularLocation>
        <location evidence="1">Membrane</location>
        <topology evidence="1">Single-pass type I membrane protein</topology>
    </subcellularLocation>
</comment>
<keyword evidence="7" id="KW-0342">GTP-binding</keyword>
<dbReference type="GO" id="GO:0035556">
    <property type="term" value="P:intracellular signal transduction"/>
    <property type="evidence" value="ECO:0007669"/>
    <property type="project" value="InterPro"/>
</dbReference>
<feature type="compositionally biased region" description="Polar residues" evidence="14">
    <location>
        <begin position="11"/>
        <end position="20"/>
    </location>
</feature>
<keyword evidence="12" id="KW-0141">cGMP biosynthesis</keyword>
<dbReference type="GO" id="GO:0007168">
    <property type="term" value="P:receptor guanylyl cyclase signaling pathway"/>
    <property type="evidence" value="ECO:0007669"/>
    <property type="project" value="TreeGrafter"/>
</dbReference>
<evidence type="ECO:0000256" key="6">
    <source>
        <dbReference type="ARBA" id="ARBA00022989"/>
    </source>
</evidence>
<keyword evidence="10" id="KW-0325">Glycoprotein</keyword>
<dbReference type="EC" id="4.6.1.2" evidence="2"/>
<keyword evidence="11 13" id="KW-0456">Lyase</keyword>
<dbReference type="RefSeq" id="XP_038061527.1">
    <property type="nucleotide sequence ID" value="XM_038205599.1"/>
</dbReference>
<evidence type="ECO:0000256" key="8">
    <source>
        <dbReference type="ARBA" id="ARBA00023136"/>
    </source>
</evidence>
<dbReference type="Gene3D" id="3.30.70.1230">
    <property type="entry name" value="Nucleotide cyclase"/>
    <property type="match status" value="1"/>
</dbReference>
<feature type="transmembrane region" description="Helical" evidence="15">
    <location>
        <begin position="50"/>
        <end position="69"/>
    </location>
</feature>
<evidence type="ECO:0000313" key="18">
    <source>
        <dbReference type="Proteomes" id="UP000887568"/>
    </source>
</evidence>
<dbReference type="PROSITE" id="PS00452">
    <property type="entry name" value="GUANYLATE_CYCLASE_1"/>
    <property type="match status" value="1"/>
</dbReference>
<dbReference type="GO" id="GO:0004383">
    <property type="term" value="F:guanylate cyclase activity"/>
    <property type="evidence" value="ECO:0007669"/>
    <property type="project" value="UniProtKB-EC"/>
</dbReference>
<dbReference type="InterPro" id="IPR013587">
    <property type="entry name" value="Nitrate/nitrite_sensing"/>
</dbReference>
<dbReference type="Pfam" id="PF08376">
    <property type="entry name" value="NIT"/>
    <property type="match status" value="1"/>
</dbReference>
<dbReference type="GeneID" id="119732178"/>
<feature type="domain" description="Guanylate cyclase" evidence="16">
    <location>
        <begin position="422"/>
        <end position="552"/>
    </location>
</feature>
<keyword evidence="18" id="KW-1185">Reference proteome</keyword>
<dbReference type="InterPro" id="IPR029787">
    <property type="entry name" value="Nucleotide_cyclase"/>
</dbReference>
<evidence type="ECO:0000259" key="16">
    <source>
        <dbReference type="PROSITE" id="PS50125"/>
    </source>
</evidence>
<keyword evidence="9" id="KW-0675">Receptor</keyword>
<evidence type="ECO:0000256" key="13">
    <source>
        <dbReference type="RuleBase" id="RU000405"/>
    </source>
</evidence>
<evidence type="ECO:0000256" key="4">
    <source>
        <dbReference type="ARBA" id="ARBA00022729"/>
    </source>
</evidence>
<dbReference type="Pfam" id="PF07701">
    <property type="entry name" value="HNOBA"/>
    <property type="match status" value="1"/>
</dbReference>
<dbReference type="Pfam" id="PF00211">
    <property type="entry name" value="Guanylate_cyc"/>
    <property type="match status" value="1"/>
</dbReference>
<evidence type="ECO:0000256" key="9">
    <source>
        <dbReference type="ARBA" id="ARBA00023170"/>
    </source>
</evidence>
<evidence type="ECO:0000256" key="10">
    <source>
        <dbReference type="ARBA" id="ARBA00023180"/>
    </source>
</evidence>
<dbReference type="SUPFAM" id="SSF55073">
    <property type="entry name" value="Nucleotide cyclase"/>
    <property type="match status" value="1"/>
</dbReference>
<evidence type="ECO:0000256" key="15">
    <source>
        <dbReference type="SAM" id="Phobius"/>
    </source>
</evidence>
<evidence type="ECO:0000256" key="11">
    <source>
        <dbReference type="ARBA" id="ARBA00023239"/>
    </source>
</evidence>
<dbReference type="FunFam" id="3.30.70.1230:FF:000004">
    <property type="entry name" value="Guanylate cyclase"/>
    <property type="match status" value="1"/>
</dbReference>
<dbReference type="CDD" id="cd07302">
    <property type="entry name" value="CHD"/>
    <property type="match status" value="1"/>
</dbReference>
<sequence length="626" mass="70226">MNKMSRMDIGRSQNSPNSHSSFQISAQVSVGRCNPSPVSIWGKRLQMFKMLLFPLIPAVCLFALTAVNVKDAVSSRQELADFNSLFQQSVALGSIMHAIEIEQSLATLYTRYDDFSRVSLDNSYAETDVAVRDLPYWPEETRFTSSQQFLTFLNGLRAESRQSNTSVFELLRIYSSVNRAFMPILTENILQTNHESLWKNVMAYAFIIRAQECTGAMSAYGAEFYLLGGLQTINYLAFVRNRELGVIHLNTCLNYVPSTRDVYNQGLEARNIQLSKIETMIEEIYNNHTEVVLDDSASLLRATHWLGNTTAQLKVMRNIGLYLERIVNERISLDITSKNEQIALAASLFGVVCLVIPIIFILVSKTTQSIQTFASQLTEKTVELKLEKKRSDSLLYRMLPRPVAKQLRRGEDVSAESYERVSILFSDIVDFTEISAKSTPMQVVVFLNSLYQLFDDCVESYDVYKVETIGDAYMVVSGLPTRNGNRHAGEVACLALEMMEKSNAFKIPHLPSDRLKLRVGLHTGPCVAGVVGFKMPRFCLFGDTVNTASRMESYGEPMKIHTSADCYNILSILGGFKVQARGTIDIKGKGTMKTYWLMGYKPCTSPSANQLLRIGVPSTQNIGMIC</sequence>
<keyword evidence="5" id="KW-0547">Nucleotide-binding</keyword>
<evidence type="ECO:0000256" key="3">
    <source>
        <dbReference type="ARBA" id="ARBA00022692"/>
    </source>
</evidence>
<evidence type="ECO:0000256" key="5">
    <source>
        <dbReference type="ARBA" id="ARBA00022741"/>
    </source>
</evidence>
<keyword evidence="3 15" id="KW-0812">Transmembrane</keyword>
<evidence type="ECO:0000256" key="7">
    <source>
        <dbReference type="ARBA" id="ARBA00023134"/>
    </source>
</evidence>
<organism evidence="17 18">
    <name type="scientific">Patiria miniata</name>
    <name type="common">Bat star</name>
    <name type="synonym">Asterina miniata</name>
    <dbReference type="NCBI Taxonomy" id="46514"/>
    <lineage>
        <taxon>Eukaryota</taxon>
        <taxon>Metazoa</taxon>
        <taxon>Echinodermata</taxon>
        <taxon>Eleutherozoa</taxon>
        <taxon>Asterozoa</taxon>
        <taxon>Asteroidea</taxon>
        <taxon>Valvatacea</taxon>
        <taxon>Valvatida</taxon>
        <taxon>Asterinidae</taxon>
        <taxon>Patiria</taxon>
    </lineage>
</organism>
<dbReference type="InterPro" id="IPR011645">
    <property type="entry name" value="HNOB_dom_associated"/>
</dbReference>
<keyword evidence="6 15" id="KW-1133">Transmembrane helix</keyword>
<proteinExistence type="inferred from homology"/>
<dbReference type="EnsemblMetazoa" id="XM_038205599.1">
    <property type="protein sequence ID" value="XP_038061527.1"/>
    <property type="gene ID" value="LOC119732178"/>
</dbReference>
<dbReference type="InterPro" id="IPR050401">
    <property type="entry name" value="Cyclic_nucleotide_synthase"/>
</dbReference>
<keyword evidence="4" id="KW-0732">Signal</keyword>
<evidence type="ECO:0000256" key="1">
    <source>
        <dbReference type="ARBA" id="ARBA00004479"/>
    </source>
</evidence>
<feature type="transmembrane region" description="Helical" evidence="15">
    <location>
        <begin position="342"/>
        <end position="363"/>
    </location>
</feature>
<evidence type="ECO:0000313" key="17">
    <source>
        <dbReference type="EnsemblMetazoa" id="XP_038061527.1"/>
    </source>
</evidence>
<evidence type="ECO:0000256" key="14">
    <source>
        <dbReference type="SAM" id="MobiDB-lite"/>
    </source>
</evidence>
<dbReference type="InterPro" id="IPR018297">
    <property type="entry name" value="A/G_cyclase_CS"/>
</dbReference>
<dbReference type="PANTHER" id="PTHR11920">
    <property type="entry name" value="GUANYLYL CYCLASE"/>
    <property type="match status" value="1"/>
</dbReference>
<keyword evidence="8 15" id="KW-0472">Membrane</keyword>
<comment type="similarity">
    <text evidence="13">Belongs to the adenylyl cyclase class-4/guanylyl cyclase family.</text>
</comment>
<dbReference type="PANTHER" id="PTHR11920:SF499">
    <property type="entry name" value="GUANYLATE CYCLASE DOMAIN-CONTAINING PROTEIN"/>
    <property type="match status" value="1"/>
</dbReference>
<dbReference type="OrthoDB" id="60033at2759"/>
<dbReference type="AlphaFoldDB" id="A0A914ACE9"/>
<dbReference type="SMART" id="SM00044">
    <property type="entry name" value="CYCc"/>
    <property type="match status" value="1"/>
</dbReference>
<dbReference type="PROSITE" id="PS50125">
    <property type="entry name" value="GUANYLATE_CYCLASE_2"/>
    <property type="match status" value="1"/>
</dbReference>
<dbReference type="Proteomes" id="UP000887568">
    <property type="component" value="Unplaced"/>
</dbReference>
<dbReference type="GO" id="GO:0005886">
    <property type="term" value="C:plasma membrane"/>
    <property type="evidence" value="ECO:0007669"/>
    <property type="project" value="TreeGrafter"/>
</dbReference>
<dbReference type="GO" id="GO:0001653">
    <property type="term" value="F:peptide receptor activity"/>
    <property type="evidence" value="ECO:0007669"/>
    <property type="project" value="TreeGrafter"/>
</dbReference>
<evidence type="ECO:0000256" key="2">
    <source>
        <dbReference type="ARBA" id="ARBA00012202"/>
    </source>
</evidence>
<accession>A0A914ACE9</accession>
<dbReference type="GO" id="GO:0005525">
    <property type="term" value="F:GTP binding"/>
    <property type="evidence" value="ECO:0007669"/>
    <property type="project" value="UniProtKB-KW"/>
</dbReference>
<dbReference type="InterPro" id="IPR001054">
    <property type="entry name" value="A/G_cyclase"/>
</dbReference>
<reference evidence="17" key="1">
    <citation type="submission" date="2022-11" db="UniProtKB">
        <authorList>
            <consortium name="EnsemblMetazoa"/>
        </authorList>
    </citation>
    <scope>IDENTIFICATION</scope>
</reference>
<evidence type="ECO:0000256" key="12">
    <source>
        <dbReference type="ARBA" id="ARBA00023293"/>
    </source>
</evidence>
<dbReference type="GO" id="GO:0004016">
    <property type="term" value="F:adenylate cyclase activity"/>
    <property type="evidence" value="ECO:0007669"/>
    <property type="project" value="TreeGrafter"/>
</dbReference>